<proteinExistence type="predicted"/>
<organism evidence="1 2">
    <name type="scientific">Streptomyces pratisoli</name>
    <dbReference type="NCBI Taxonomy" id="3139917"/>
    <lineage>
        <taxon>Bacteria</taxon>
        <taxon>Bacillati</taxon>
        <taxon>Actinomycetota</taxon>
        <taxon>Actinomycetes</taxon>
        <taxon>Kitasatosporales</taxon>
        <taxon>Streptomycetaceae</taxon>
        <taxon>Streptomyces</taxon>
    </lineage>
</organism>
<keyword evidence="2" id="KW-1185">Reference proteome</keyword>
<protein>
    <submittedName>
        <fullName evidence="1">DUF3800 domain-containing protein</fullName>
    </submittedName>
</protein>
<sequence length="332" mass="36307">MNAPLASPPVVYADESSNSGQNLLDPDQPVFTVAGVHLSDELAASIVDEVSAQLPPTQGEPKYGSLARSSRGRKALMRAFEQLPEGSTRSFLVHKPFMVMTKLVDVLVEPLAHADGFNLYENKQALALAELLHMCGPVFGDAAAYRQMQQAFVDWVRQRVSTDDLFAAVAAYKKSIAVQHSDFVEYIELLEYCRCVANETAADLAAGEQRDLLDPAVTSIYCLSVSFRDSLGQFRLIHDASKVIDRHATTLSRAHLLPDPARPGYLRPAATQIDFADSKAHPQLQLADWAAGAVRQWAAHSAVGGDDRFAQGLERVVRPWLIDAIWPSGPES</sequence>
<comment type="caution">
    <text evidence="1">The sequence shown here is derived from an EMBL/GenBank/DDBJ whole genome shotgun (WGS) entry which is preliminary data.</text>
</comment>
<reference evidence="1" key="1">
    <citation type="submission" date="2024-03" db="EMBL/GenBank/DDBJ databases">
        <title>Novel Streptomyces species of biotechnological and ecological value are a feature of Machair soil.</title>
        <authorList>
            <person name="Prole J.R."/>
            <person name="Goodfellow M."/>
            <person name="Allenby N."/>
            <person name="Ward A.C."/>
        </authorList>
    </citation>
    <scope>NUCLEOTIDE SEQUENCE</scope>
    <source>
        <strain evidence="1">MS1.AVA.4</strain>
    </source>
</reference>
<name>A0ACC6QVD6_9ACTN</name>
<accession>A0ACC6QVD6</accession>
<evidence type="ECO:0000313" key="1">
    <source>
        <dbReference type="EMBL" id="MEJ8662301.1"/>
    </source>
</evidence>
<evidence type="ECO:0000313" key="2">
    <source>
        <dbReference type="Proteomes" id="UP001375539"/>
    </source>
</evidence>
<dbReference type="EMBL" id="JBBKAI010000004">
    <property type="protein sequence ID" value="MEJ8662301.1"/>
    <property type="molecule type" value="Genomic_DNA"/>
</dbReference>
<gene>
    <name evidence="1" type="ORF">WKI58_38585</name>
</gene>
<dbReference type="Proteomes" id="UP001375539">
    <property type="component" value="Unassembled WGS sequence"/>
</dbReference>